<sequence length="1306" mass="141241">MNLVQLVSTAIINTSIMKHNPIGDSMSDLLKQHFRATNGLDAGGNKVINVALADRNVKTDGVSVEYVIQENTIQKYDPTRGYLTDFAVTYGRRIWIANKDIPKPAGDFNQANWTSLRVDPNWIYTVRKGEFEIQSGQFINVDSNAAGNATLLLPLAPDEGDTIVVRDIGGRPGYNGILIKAQDTGASIVFGESRLREVRLTRPYSQIMLTFSNGAWRASLTDFGDTAKMVVPNGIVPTQVQAGDNVVRRYTSNSEIFITLPLFANSNDIINFTDLDGTSPINHMTVRTFDPTISIGTPGQTEVQVRTSGNGFLVYDSIDKIWRIFENDLRTRVRIITSDVTLMPNEHISVFGADNNTVKTINVTLPTDVAVGDTVTIAMNYMRKGQTVVIKASDGDTIASNLNLLQFPKRSEYPPDAAWVQSSSITFNGTTSYVPVLGLAYIEDKASGKSYWIVTESDPTVERVDAKDNTTRARLGVIALATQAQANAESSPEKELAITPETLNGRRSTETQTGIARIATSSEVNQSTTASYLDNVIVTPKKLNERAATETRRGLAEIATNAKMDAGEDDFTIVTPKKLLYRTTSDSRLGVIQLVKTGGAPNTTNDRSSAGTGIFDHSDYKNAVTPKTLREYKATVNQSGIVWLATDSEVRNGTPASSNIPTVVTPEALHKKVATDGAIGLIQIATQTEVNAGGVTNKAVTPKTLNDRTATNDRTGIARFATPGAQGEFEAGTSSTVMVNPKLLFDKFANTDRIQVNTSSGLTITGNLWDHYTINIQEASTSQRGTTTLATAAEVRTGTDAKKIVTAATLHAKTATEGAIGLAQYATQAQVDAGTLSDRIVPPAYLKQTIQVTESWQATDSVRGTVRLSTGDGTWKGNDTNGSTLPDNGYASKGVAVSPYELNLTLKHYLPRLGKAYDTGMLGGQTPDKYARRDIAQTISGAWAFSQDTSFSNNISVQNIIYANGGEVKISPTADTGNVHVRFQNRDGTERGIIYAEPQTASAGTLKIRVKNGTGTTATSQTYVFGGNGTLEVPNEVSTKTLRSSGNAIVGGTVMVKDVQMLAVEGLNSIFGAQSQSAFIRSRDADTQIFAQDSTGSYPILTTKNYARLADGRYVKKAGDTMTGNLNINSSAIVITGSESWYVPTNETVIRQGSWTAEIKDATKLQGLRGYMVPIRTPIDPANPSTLVVTGYEEKTAAGGVLTQVGVTTNNTYQLWTPYPPTTETADKRFAHTVWMRIYNPNLNKFDDWMRVFTSATPPTAADIGAPSSVSTQVKTLEVLEWIKLGPVKIWPDRPNQTLKFEWVGD</sequence>
<evidence type="ECO:0000256" key="1">
    <source>
        <dbReference type="SAM" id="MobiDB-lite"/>
    </source>
</evidence>
<organism evidence="3 4">
    <name type="scientific">Klebsiella phage vB_KpnM_BovinicusUrsus</name>
    <dbReference type="NCBI Taxonomy" id="2777352"/>
    <lineage>
        <taxon>Viruses</taxon>
        <taxon>Duplodnaviria</taxon>
        <taxon>Heunggongvirae</taxon>
        <taxon>Uroviricota</taxon>
        <taxon>Caudoviricetes</taxon>
        <taxon>Pantevenvirales</taxon>
        <taxon>Straboviridae</taxon>
        <taxon>Tevenvirinae</taxon>
        <taxon>Jiaodavirus</taxon>
        <taxon>Jiaodavirus jd18</taxon>
    </lineage>
</organism>
<dbReference type="EMBL" id="MW021752">
    <property type="protein sequence ID" value="QPX73654.1"/>
    <property type="molecule type" value="Genomic_DNA"/>
</dbReference>
<proteinExistence type="predicted"/>
<accession>A0A7T3N782</accession>
<gene>
    <name evidence="3" type="ORF">EVAN_5</name>
</gene>
<evidence type="ECO:0000313" key="4">
    <source>
        <dbReference type="Proteomes" id="UP000595743"/>
    </source>
</evidence>
<dbReference type="InterPro" id="IPR048391">
    <property type="entry name" value="Gp34_dom"/>
</dbReference>
<evidence type="ECO:0000259" key="2">
    <source>
        <dbReference type="Pfam" id="PF21560"/>
    </source>
</evidence>
<protein>
    <submittedName>
        <fullName evidence="3">Putative long tail fiber proximal subunit protein</fullName>
    </submittedName>
</protein>
<dbReference type="Pfam" id="PF21560">
    <property type="entry name" value="Gp34_2nd"/>
    <property type="match status" value="1"/>
</dbReference>
<name>A0A7T3N782_9CAUD</name>
<feature type="domain" description="Long-tail fiber proximal subunit" evidence="2">
    <location>
        <begin position="1152"/>
        <end position="1253"/>
    </location>
</feature>
<dbReference type="Proteomes" id="UP000595743">
    <property type="component" value="Genome"/>
</dbReference>
<reference evidence="3 4" key="1">
    <citation type="submission" date="2020-09" db="EMBL/GenBank/DDBJ databases">
        <authorList>
            <person name="Kaiser E."/>
            <person name="Loertsher E."/>
            <person name="Boyd C."/>
            <person name="Allen K."/>
            <person name="Carter N."/>
            <person name="Sharma R."/>
            <person name="Flor S."/>
            <person name="Grose J."/>
        </authorList>
    </citation>
    <scope>NUCLEOTIDE SEQUENCE [LARGE SCALE GENOMIC DNA]</scope>
</reference>
<feature type="region of interest" description="Disordered" evidence="1">
    <location>
        <begin position="489"/>
        <end position="511"/>
    </location>
</feature>
<evidence type="ECO:0000313" key="3">
    <source>
        <dbReference type="EMBL" id="QPX73654.1"/>
    </source>
</evidence>
<feature type="compositionally biased region" description="Polar residues" evidence="1">
    <location>
        <begin position="501"/>
        <end position="511"/>
    </location>
</feature>